<evidence type="ECO:0000256" key="1">
    <source>
        <dbReference type="SAM" id="MobiDB-lite"/>
    </source>
</evidence>
<accession>A0A142F1M9</accession>
<keyword evidence="3" id="KW-1185">Reference proteome</keyword>
<proteinExistence type="predicted"/>
<sequence length="154" mass="18086">MYRRAKGVGVLQTASDADRRSGRDESQEELDDEPLTFEDIVTNCFRFLGINDVEKILDMTPGEYTALMRGYSLKQVDIRYQSHMQAWLNQMVKATKGSEKNPKPAFGEFKDFFDYEEEIKSVERLHRLKRITREKVNRFKRSKAEAERLINEGR</sequence>
<feature type="region of interest" description="Disordered" evidence="1">
    <location>
        <begin position="1"/>
        <end position="32"/>
    </location>
</feature>
<reference evidence="2 3" key="1">
    <citation type="submission" date="2016-02" db="EMBL/GenBank/DDBJ databases">
        <title>Isolation and characterization of bacteriophages from East Africa Rift Valley soda lakes.</title>
        <authorList>
            <person name="van Zyl L.J."/>
            <person name="Nemavhulani S."/>
            <person name="Cowan D.A."/>
            <person name="Trindade M.I."/>
        </authorList>
    </citation>
    <scope>NUCLEOTIDE SEQUENCE [LARGE SCALE GENOMIC DNA]</scope>
</reference>
<dbReference type="OrthoDB" id="18469at10239"/>
<evidence type="ECO:0000313" key="3">
    <source>
        <dbReference type="Proteomes" id="UP000224134"/>
    </source>
</evidence>
<protein>
    <submittedName>
        <fullName evidence="2">Uncharacterized protein</fullName>
    </submittedName>
</protein>
<name>A0A142F1M9_9CAUD</name>
<feature type="compositionally biased region" description="Basic and acidic residues" evidence="1">
    <location>
        <begin position="16"/>
        <end position="25"/>
    </location>
</feature>
<dbReference type="Proteomes" id="UP000224134">
    <property type="component" value="Segment"/>
</dbReference>
<evidence type="ECO:0000313" key="2">
    <source>
        <dbReference type="EMBL" id="AMQ66686.1"/>
    </source>
</evidence>
<dbReference type="KEGG" id="vg:40070730"/>
<dbReference type="RefSeq" id="YP_009595172.1">
    <property type="nucleotide sequence ID" value="NC_041879.1"/>
</dbReference>
<dbReference type="EMBL" id="KU665491">
    <property type="protein sequence ID" value="AMQ66686.1"/>
    <property type="molecule type" value="Genomic_DNA"/>
</dbReference>
<organism evidence="2 3">
    <name type="scientific">Bacillus phage Mgbh1</name>
    <dbReference type="NCBI Taxonomy" id="1796993"/>
    <lineage>
        <taxon>Viruses</taxon>
        <taxon>Duplodnaviria</taxon>
        <taxon>Heunggongvirae</taxon>
        <taxon>Uroviricota</taxon>
        <taxon>Caudoviricetes</taxon>
        <taxon>Magadivirus</taxon>
        <taxon>Magadivirus Mgbh1</taxon>
    </lineage>
</organism>
<dbReference type="GeneID" id="40070730"/>